<evidence type="ECO:0000313" key="2">
    <source>
        <dbReference type="Proteomes" id="UP000001060"/>
    </source>
</evidence>
<dbReference type="OrthoDB" id="5646806at2"/>
<name>D3HPN4_LEGLN</name>
<keyword evidence="2" id="KW-1185">Reference proteome</keyword>
<dbReference type="AlphaFoldDB" id="D3HPN4"/>
<dbReference type="eggNOG" id="ENOG5031SZU">
    <property type="taxonomic scope" value="Bacteria"/>
</dbReference>
<reference evidence="1 2" key="1">
    <citation type="journal article" date="2010" name="PLoS Genet.">
        <title>Analysis of the Legionella longbeachae genome and transcriptome uncovers unique strategies to cause Legionnaires' disease.</title>
        <authorList>
            <person name="Cazalet C."/>
            <person name="Gomez-Valero L."/>
            <person name="Rusniok C."/>
            <person name="Lomma M."/>
            <person name="Dervins-Ravault D."/>
            <person name="Newton H."/>
            <person name="Sansom F."/>
            <person name="Jarraud S."/>
            <person name="Zidane N."/>
            <person name="Ma L."/>
            <person name="Bouchier C."/>
            <person name="Etienne J."/>
            <person name="Hartland E."/>
            <person name="Buchrieser C."/>
        </authorList>
    </citation>
    <scope>NUCLEOTIDE SEQUENCE [LARGE SCALE GENOMIC DNA]</scope>
    <source>
        <strain evidence="1 2">NSW150</strain>
    </source>
</reference>
<dbReference type="HOGENOM" id="CLU_751833_0_0_6"/>
<evidence type="ECO:0000313" key="1">
    <source>
        <dbReference type="EMBL" id="CBJ10848.1"/>
    </source>
</evidence>
<dbReference type="STRING" id="661367.LLO_0516"/>
<accession>D3HPN4</accession>
<protein>
    <submittedName>
        <fullName evidence="1">Uncharacterized protein</fullName>
    </submittedName>
</protein>
<dbReference type="Proteomes" id="UP000001060">
    <property type="component" value="Chromosome"/>
</dbReference>
<sequence>MYFMKILYIPFTFEDSLFDLEAKASKWRKDYESKGKEVVVIYHDSNEIVQSEKVQTALKEGNCQIYILSHGINTPKLLVGNQTKEDENYKELTIDEVAENFKSDLMIEGFSNANIVKLFFCDEYAKKNKPRQMAEQFRTQLGESHQSMEIKYYTDVSIGLPGTATDGLLSSKGAVRAFQMKNDLFCFNFSGLVGRARAFRQGLDVVEDTSPYSFFSSAPTPVKYPKFSHPVLNHLAHELVKMIQNDKFFSKNQSMIIDELLASLPLDISDYLVDSITISGKNMKFEMLINRSLLEAFLIKSGVIIEDKPIISPSKGANSKQSWIDESDYLGAIDTSFTAFHGDNSFALTDYEEMLDSEEQIEHKSTLI</sequence>
<organism evidence="1 2">
    <name type="scientific">Legionella longbeachae serogroup 1 (strain NSW150)</name>
    <dbReference type="NCBI Taxonomy" id="661367"/>
    <lineage>
        <taxon>Bacteria</taxon>
        <taxon>Pseudomonadati</taxon>
        <taxon>Pseudomonadota</taxon>
        <taxon>Gammaproteobacteria</taxon>
        <taxon>Legionellales</taxon>
        <taxon>Legionellaceae</taxon>
        <taxon>Legionella</taxon>
    </lineage>
</organism>
<dbReference type="KEGG" id="llo:LLO_0516"/>
<gene>
    <name evidence="1" type="ordered locus">LLO_0516</name>
</gene>
<proteinExistence type="predicted"/>
<dbReference type="EMBL" id="FN650140">
    <property type="protein sequence ID" value="CBJ10848.1"/>
    <property type="molecule type" value="Genomic_DNA"/>
</dbReference>